<name>A0A9Q1KP14_9CARY</name>
<evidence type="ECO:0000256" key="1">
    <source>
        <dbReference type="SAM" id="MobiDB-lite"/>
    </source>
</evidence>
<reference evidence="2" key="1">
    <citation type="submission" date="2022-04" db="EMBL/GenBank/DDBJ databases">
        <title>Carnegiea gigantea Genome sequencing and assembly v2.</title>
        <authorList>
            <person name="Copetti D."/>
            <person name="Sanderson M.J."/>
            <person name="Burquez A."/>
            <person name="Wojciechowski M.F."/>
        </authorList>
    </citation>
    <scope>NUCLEOTIDE SEQUENCE</scope>
    <source>
        <strain evidence="2">SGP5-SGP5p</strain>
        <tissue evidence="2">Aerial part</tissue>
    </source>
</reference>
<protein>
    <submittedName>
        <fullName evidence="2">Uncharacterized protein</fullName>
    </submittedName>
</protein>
<accession>A0A9Q1KP14</accession>
<evidence type="ECO:0000313" key="3">
    <source>
        <dbReference type="Proteomes" id="UP001153076"/>
    </source>
</evidence>
<dbReference type="Proteomes" id="UP001153076">
    <property type="component" value="Unassembled WGS sequence"/>
</dbReference>
<evidence type="ECO:0000313" key="2">
    <source>
        <dbReference type="EMBL" id="KAJ8446117.1"/>
    </source>
</evidence>
<dbReference type="AlphaFoldDB" id="A0A9Q1KP14"/>
<feature type="compositionally biased region" description="Polar residues" evidence="1">
    <location>
        <begin position="27"/>
        <end position="49"/>
    </location>
</feature>
<feature type="region of interest" description="Disordered" evidence="1">
    <location>
        <begin position="1"/>
        <end position="74"/>
    </location>
</feature>
<keyword evidence="3" id="KW-1185">Reference proteome</keyword>
<sequence length="171" mass="19425">MTIKIKKPIMQQTNGTKEANATAAKWTVQQRKQTPTLKAQQTTNVSAANQPVKEKKETTMTQGEVKPTDGKKIKVSPKTKLKTITKKECQPKNDYKKDLAIVITPVKVEKLGNELSEDKLLISDYVFATRSKEATRFSMCTLKLGEEVEMNVINTWSAELNDWREKWILVL</sequence>
<comment type="caution">
    <text evidence="2">The sequence shown here is derived from an EMBL/GenBank/DDBJ whole genome shotgun (WGS) entry which is preliminary data.</text>
</comment>
<dbReference type="EMBL" id="JAKOGI010000059">
    <property type="protein sequence ID" value="KAJ8446117.1"/>
    <property type="molecule type" value="Genomic_DNA"/>
</dbReference>
<gene>
    <name evidence="2" type="ORF">Cgig2_000914</name>
</gene>
<proteinExistence type="predicted"/>
<organism evidence="2 3">
    <name type="scientific">Carnegiea gigantea</name>
    <dbReference type="NCBI Taxonomy" id="171969"/>
    <lineage>
        <taxon>Eukaryota</taxon>
        <taxon>Viridiplantae</taxon>
        <taxon>Streptophyta</taxon>
        <taxon>Embryophyta</taxon>
        <taxon>Tracheophyta</taxon>
        <taxon>Spermatophyta</taxon>
        <taxon>Magnoliopsida</taxon>
        <taxon>eudicotyledons</taxon>
        <taxon>Gunneridae</taxon>
        <taxon>Pentapetalae</taxon>
        <taxon>Caryophyllales</taxon>
        <taxon>Cactineae</taxon>
        <taxon>Cactaceae</taxon>
        <taxon>Cactoideae</taxon>
        <taxon>Echinocereeae</taxon>
        <taxon>Carnegiea</taxon>
    </lineage>
</organism>
<feature type="compositionally biased region" description="Polar residues" evidence="1">
    <location>
        <begin position="10"/>
        <end position="19"/>
    </location>
</feature>